<dbReference type="Gene3D" id="3.30.1460.10">
    <property type="match status" value="1"/>
</dbReference>
<sequence length="134" mass="14678">MDVSKISDTLKQALEIMGCDPSLIADIDHHSTIELSFGEKPSIMFSAVNGVVVLWSAVAKYDHHALLNAASQLIESLVATCDWSMTGQLQLVEDDGSFVLRVFLSENTIEQGELLADVLNQFYDSVEAFSQALK</sequence>
<protein>
    <submittedName>
        <fullName evidence="2">Type III secretion system chaperone SpaK</fullName>
    </submittedName>
</protein>
<evidence type="ECO:0000313" key="2">
    <source>
        <dbReference type="EMBL" id="SBV68198.1"/>
    </source>
</evidence>
<proteinExistence type="predicted"/>
<dbReference type="SUPFAM" id="SSF69635">
    <property type="entry name" value="Type III secretory system chaperone-like"/>
    <property type="match status" value="1"/>
</dbReference>
<organism evidence="2">
    <name type="scientific">uncultured Citrobacter sp</name>
    <dbReference type="NCBI Taxonomy" id="200446"/>
    <lineage>
        <taxon>Bacteria</taxon>
        <taxon>Pseudomonadati</taxon>
        <taxon>Pseudomonadota</taxon>
        <taxon>Gammaproteobacteria</taxon>
        <taxon>Enterobacterales</taxon>
        <taxon>Enterobacteriaceae</taxon>
        <taxon>Citrobacter</taxon>
        <taxon>environmental samples</taxon>
    </lineage>
</organism>
<name>A0A212IN41_9ENTR</name>
<dbReference type="RefSeq" id="WP_046671149.1">
    <property type="nucleotide sequence ID" value="NZ_LT598669.1"/>
</dbReference>
<evidence type="ECO:0000313" key="1">
    <source>
        <dbReference type="EMBL" id="SBV63414.1"/>
    </source>
</evidence>
<dbReference type="EMBL" id="FLUA01000027">
    <property type="protein sequence ID" value="SBV63414.1"/>
    <property type="molecule type" value="Genomic_DNA"/>
</dbReference>
<accession>A0A212IN41</accession>
<dbReference type="AlphaFoldDB" id="A0A212IN41"/>
<gene>
    <name evidence="1" type="ORF">KL86CIT2_30054</name>
    <name evidence="2" type="ORF">KM92CIT3_80763</name>
</gene>
<reference evidence="2" key="1">
    <citation type="submission" date="2016-04" db="EMBL/GenBank/DDBJ databases">
        <authorList>
            <person name="Evans L.H."/>
            <person name="Alamgir A."/>
            <person name="Owens N."/>
            <person name="Weber N.D."/>
            <person name="Virtaneva K."/>
            <person name="Barbian K."/>
            <person name="Babar A."/>
            <person name="Rosenke K."/>
        </authorList>
    </citation>
    <scope>NUCLEOTIDE SEQUENCE</scope>
    <source>
        <strain evidence="1">86-2</strain>
        <strain evidence="2">92-3</strain>
    </source>
</reference>
<dbReference type="PRINTS" id="PR01305">
    <property type="entry name" value="SSPAKPROTEIN"/>
</dbReference>
<dbReference type="Pfam" id="PF03519">
    <property type="entry name" value="Invas_SpaK"/>
    <property type="match status" value="1"/>
</dbReference>
<dbReference type="InterPro" id="IPR003065">
    <property type="entry name" value="Invas_SpaK"/>
</dbReference>
<dbReference type="CDD" id="cd17035">
    <property type="entry name" value="T3SC_IB_Spa15-like"/>
    <property type="match status" value="1"/>
</dbReference>
<dbReference type="EMBL" id="FLUB01000020">
    <property type="protein sequence ID" value="SBV68198.1"/>
    <property type="molecule type" value="Genomic_DNA"/>
</dbReference>